<gene>
    <name evidence="2" type="ORF">DY000_02040405</name>
</gene>
<evidence type="ECO:0008006" key="4">
    <source>
        <dbReference type="Google" id="ProtNLM"/>
    </source>
</evidence>
<feature type="compositionally biased region" description="Basic and acidic residues" evidence="1">
    <location>
        <begin position="1"/>
        <end position="10"/>
    </location>
</feature>
<keyword evidence="3" id="KW-1185">Reference proteome</keyword>
<dbReference type="EMBL" id="QGKV02001507">
    <property type="protein sequence ID" value="KAF3529506.1"/>
    <property type="molecule type" value="Genomic_DNA"/>
</dbReference>
<organism evidence="2 3">
    <name type="scientific">Brassica cretica</name>
    <name type="common">Mustard</name>
    <dbReference type="NCBI Taxonomy" id="69181"/>
    <lineage>
        <taxon>Eukaryota</taxon>
        <taxon>Viridiplantae</taxon>
        <taxon>Streptophyta</taxon>
        <taxon>Embryophyta</taxon>
        <taxon>Tracheophyta</taxon>
        <taxon>Spermatophyta</taxon>
        <taxon>Magnoliopsida</taxon>
        <taxon>eudicotyledons</taxon>
        <taxon>Gunneridae</taxon>
        <taxon>Pentapetalae</taxon>
        <taxon>rosids</taxon>
        <taxon>malvids</taxon>
        <taxon>Brassicales</taxon>
        <taxon>Brassicaceae</taxon>
        <taxon>Brassiceae</taxon>
        <taxon>Brassica</taxon>
    </lineage>
</organism>
<name>A0ABQ7BBJ1_BRACR</name>
<sequence>MYGNMKDKLAAHNNAGKTSPAVTAPMANAYPQRPTSLPDRPTNLPDPPWHLLVALGYSYENRNGKWASKTEKRRTRILEKTKAALANRSKLSQHRERIATYTQLAS</sequence>
<evidence type="ECO:0000256" key="1">
    <source>
        <dbReference type="SAM" id="MobiDB-lite"/>
    </source>
</evidence>
<accession>A0ABQ7BBJ1</accession>
<dbReference type="Proteomes" id="UP000266723">
    <property type="component" value="Unassembled WGS sequence"/>
</dbReference>
<proteinExistence type="predicted"/>
<feature type="region of interest" description="Disordered" evidence="1">
    <location>
        <begin position="1"/>
        <end position="45"/>
    </location>
</feature>
<evidence type="ECO:0000313" key="3">
    <source>
        <dbReference type="Proteomes" id="UP000266723"/>
    </source>
</evidence>
<protein>
    <recommendedName>
        <fullName evidence="4">CG-1 domain-containing protein</fullName>
    </recommendedName>
</protein>
<reference evidence="2 3" key="1">
    <citation type="journal article" date="2020" name="BMC Genomics">
        <title>Intraspecific diversification of the crop wild relative Brassica cretica Lam. using demographic model selection.</title>
        <authorList>
            <person name="Kioukis A."/>
            <person name="Michalopoulou V.A."/>
            <person name="Briers L."/>
            <person name="Pirintsos S."/>
            <person name="Studholme D.J."/>
            <person name="Pavlidis P."/>
            <person name="Sarris P.F."/>
        </authorList>
    </citation>
    <scope>NUCLEOTIDE SEQUENCE [LARGE SCALE GENOMIC DNA]</scope>
    <source>
        <strain evidence="3">cv. PFS-1207/04</strain>
    </source>
</reference>
<evidence type="ECO:0000313" key="2">
    <source>
        <dbReference type="EMBL" id="KAF3529506.1"/>
    </source>
</evidence>
<comment type="caution">
    <text evidence="2">The sequence shown here is derived from an EMBL/GenBank/DDBJ whole genome shotgun (WGS) entry which is preliminary data.</text>
</comment>